<keyword evidence="4" id="KW-0175">Coiled coil</keyword>
<evidence type="ECO:0000259" key="5">
    <source>
        <dbReference type="Pfam" id="PF13166"/>
    </source>
</evidence>
<evidence type="ECO:0000256" key="4">
    <source>
        <dbReference type="SAM" id="Coils"/>
    </source>
</evidence>
<evidence type="ECO:0000256" key="2">
    <source>
        <dbReference type="ARBA" id="ARBA00011322"/>
    </source>
</evidence>
<protein>
    <recommendedName>
        <fullName evidence="3">Nuclease SbcCD subunit C</fullName>
    </recommendedName>
</protein>
<dbReference type="InterPro" id="IPR026866">
    <property type="entry name" value="CR006_AAA"/>
</dbReference>
<name>A0A0Z8GDU3_STRSU</name>
<dbReference type="AlphaFoldDB" id="A0A0Z8GDU3"/>
<dbReference type="Pfam" id="PF13166">
    <property type="entry name" value="AAA_13"/>
    <property type="match status" value="1"/>
</dbReference>
<gene>
    <name evidence="6" type="ORF">ERS132421_01226</name>
</gene>
<feature type="coiled-coil region" evidence="4">
    <location>
        <begin position="405"/>
        <end position="432"/>
    </location>
</feature>
<dbReference type="PANTHER" id="PTHR32114">
    <property type="entry name" value="ABC TRANSPORTER ABCH.3"/>
    <property type="match status" value="1"/>
</dbReference>
<dbReference type="Gene3D" id="3.40.50.300">
    <property type="entry name" value="P-loop containing nucleotide triphosphate hydrolases"/>
    <property type="match status" value="2"/>
</dbReference>
<reference evidence="6 7" key="1">
    <citation type="submission" date="2016-02" db="EMBL/GenBank/DDBJ databases">
        <authorList>
            <consortium name="Pathogen Informatics"/>
        </authorList>
    </citation>
    <scope>NUCLEOTIDE SEQUENCE [LARGE SCALE GENOMIC DNA]</scope>
    <source>
        <strain evidence="6 7">LSS59</strain>
    </source>
</reference>
<dbReference type="SUPFAM" id="SSF52540">
    <property type="entry name" value="P-loop containing nucleoside triphosphate hydrolases"/>
    <property type="match status" value="1"/>
</dbReference>
<proteinExistence type="inferred from homology"/>
<feature type="domain" description="Protein CR006 P-loop" evidence="5">
    <location>
        <begin position="13"/>
        <end position="689"/>
    </location>
</feature>
<comment type="similarity">
    <text evidence="1">Belongs to the SMC family. SbcC subfamily.</text>
</comment>
<dbReference type="RefSeq" id="WP_024408605.1">
    <property type="nucleotide sequence ID" value="NZ_CEGO01000010.1"/>
</dbReference>
<dbReference type="Proteomes" id="UP000073200">
    <property type="component" value="Unassembled WGS sequence"/>
</dbReference>
<organism evidence="6 7">
    <name type="scientific">Streptococcus suis</name>
    <dbReference type="NCBI Taxonomy" id="1307"/>
    <lineage>
        <taxon>Bacteria</taxon>
        <taxon>Bacillati</taxon>
        <taxon>Bacillota</taxon>
        <taxon>Bacilli</taxon>
        <taxon>Lactobacillales</taxon>
        <taxon>Streptococcaceae</taxon>
        <taxon>Streptococcus</taxon>
    </lineage>
</organism>
<dbReference type="PANTHER" id="PTHR32114:SF2">
    <property type="entry name" value="ABC TRANSPORTER ABCH.3"/>
    <property type="match status" value="1"/>
</dbReference>
<evidence type="ECO:0000256" key="1">
    <source>
        <dbReference type="ARBA" id="ARBA00006930"/>
    </source>
</evidence>
<accession>A0A0Z8GDU3</accession>
<dbReference type="EMBL" id="FIHG01000006">
    <property type="protein sequence ID" value="CYU96938.1"/>
    <property type="molecule type" value="Genomic_DNA"/>
</dbReference>
<comment type="subunit">
    <text evidence="2">Heterodimer of SbcC and SbcD.</text>
</comment>
<sequence>MITEIALPSDRFSAQTLDNLKRKNFIYGKNGAGKSSITEAIRAQYGETHDVRIFQGFNSVAENERLDAISLGIENAELQPQIEEVNKKIDDIKLQIQETDDENLYKQFKHAESELSNYQTARKNFYSSSASELKNSHTGLTGANYTTRNFQKDIPNSLELNDGEVKRLENLKNQDALRQVIEQQVAFEDLGKYLTATNDILTTELIPSIILKFKSNQEANWAREGMHYHEAGSMCAFCGNEVSEERLENLNSFFDDQVKKFEGRINNAITKISYAKQVAKATKKIEKNLFYPQFHEKIQTINLEINEYVAEYVNFLDILEEQLLERRLNLFTTKLEIVDMIPEAIDPTIAQYKKLCEENNKFSANLNIEKQQARERLRLNLVAKKLKDFDYNNFVTEGKVLEEKYIRIKREFDAKKLELDNLEKELNSLLSSSVDESIAAERINKYLRGLGEQSFQLILVEGEQKGQYAVQDMQGNKRSISTLSTGEKNIVAFLWFMLDLENPDKLTEKQRIIVFDDPMNSNDDTTQYLIITSIQKLLKNLNDTDQVFILTHNIHFYINVRYKWWNGSTKQNYEKTTIHLVKSSAGSGFRLLTSEAEDLKTTYEALWAELHWMYEQHKPEFMLNPIRRIFETYGKFNQIDASVLYCGNEVAEKLFNVNSHSVEDIEDFSSDPNGRSREEIMNLVKEIFDNNNAMNHFNKHWKREASDD</sequence>
<dbReference type="InterPro" id="IPR027417">
    <property type="entry name" value="P-loop_NTPase"/>
</dbReference>
<evidence type="ECO:0000313" key="6">
    <source>
        <dbReference type="EMBL" id="CYU96938.1"/>
    </source>
</evidence>
<evidence type="ECO:0000313" key="7">
    <source>
        <dbReference type="Proteomes" id="UP000073200"/>
    </source>
</evidence>
<evidence type="ECO:0000256" key="3">
    <source>
        <dbReference type="ARBA" id="ARBA00013368"/>
    </source>
</evidence>